<protein>
    <submittedName>
        <fullName evidence="2">ImmA/IrrE family metallo-endopeptidase</fullName>
    </submittedName>
</protein>
<organism evidence="2 3">
    <name type="scientific">Rhizobium lemnae</name>
    <dbReference type="NCBI Taxonomy" id="1214924"/>
    <lineage>
        <taxon>Bacteria</taxon>
        <taxon>Pseudomonadati</taxon>
        <taxon>Pseudomonadota</taxon>
        <taxon>Alphaproteobacteria</taxon>
        <taxon>Hyphomicrobiales</taxon>
        <taxon>Rhizobiaceae</taxon>
        <taxon>Rhizobium/Agrobacterium group</taxon>
        <taxon>Rhizobium</taxon>
    </lineage>
</organism>
<dbReference type="PANTHER" id="PTHR43236">
    <property type="entry name" value="ANTITOXIN HIGA1"/>
    <property type="match status" value="1"/>
</dbReference>
<evidence type="ECO:0000259" key="1">
    <source>
        <dbReference type="Pfam" id="PF06114"/>
    </source>
</evidence>
<keyword evidence="3" id="KW-1185">Reference proteome</keyword>
<dbReference type="Proteomes" id="UP001595697">
    <property type="component" value="Unassembled WGS sequence"/>
</dbReference>
<dbReference type="InterPro" id="IPR010359">
    <property type="entry name" value="IrrE_HExxH"/>
</dbReference>
<comment type="caution">
    <text evidence="2">The sequence shown here is derived from an EMBL/GenBank/DDBJ whole genome shotgun (WGS) entry which is preliminary data.</text>
</comment>
<dbReference type="InterPro" id="IPR052345">
    <property type="entry name" value="Rad_response_metalloprotease"/>
</dbReference>
<dbReference type="PANTHER" id="PTHR43236:SF2">
    <property type="entry name" value="BLL0069 PROTEIN"/>
    <property type="match status" value="1"/>
</dbReference>
<proteinExistence type="predicted"/>
<dbReference type="RefSeq" id="WP_247259443.1">
    <property type="nucleotide sequence ID" value="NZ_JALJQZ010000002.1"/>
</dbReference>
<sequence>MKPAQSPKPKAEANKLTTMMDMVLGGGRFDLGPVDVERLAVEYSSSTCPQSPIHQVVGGKIPGCVGALVFSNTTPRQWGIIYDEDQSETRRRFTIAHEFGHYILHRHRIESEEQYKGGIFCSEDSVVRGDGGDIETEADQFAATLLMPLHDFRRQISAKDRVDFEKLGNIAKRYGVSLTAAVLRWLEYSETRAMLVVSNEGFALWAKSSDAALKSGRFLRTKNDVYELPAQALAARGEYTDETRAGVHQRSGVWFDEPVIEMCLRSDRYDQELTLLQFESLGPKLQFEDRIEDVFDRFQSG</sequence>
<dbReference type="Gene3D" id="1.10.10.2910">
    <property type="match status" value="1"/>
</dbReference>
<evidence type="ECO:0000313" key="2">
    <source>
        <dbReference type="EMBL" id="MFC3967302.1"/>
    </source>
</evidence>
<evidence type="ECO:0000313" key="3">
    <source>
        <dbReference type="Proteomes" id="UP001595697"/>
    </source>
</evidence>
<dbReference type="EMBL" id="JBHSBD010000016">
    <property type="protein sequence ID" value="MFC3967302.1"/>
    <property type="molecule type" value="Genomic_DNA"/>
</dbReference>
<name>A0ABV8E482_9HYPH</name>
<gene>
    <name evidence="2" type="ORF">ACFOVS_04025</name>
</gene>
<dbReference type="Pfam" id="PF06114">
    <property type="entry name" value="Peptidase_M78"/>
    <property type="match status" value="1"/>
</dbReference>
<reference evidence="3" key="1">
    <citation type="journal article" date="2019" name="Int. J. Syst. Evol. Microbiol.">
        <title>The Global Catalogue of Microorganisms (GCM) 10K type strain sequencing project: providing services to taxonomists for standard genome sequencing and annotation.</title>
        <authorList>
            <consortium name="The Broad Institute Genomics Platform"/>
            <consortium name="The Broad Institute Genome Sequencing Center for Infectious Disease"/>
            <person name="Wu L."/>
            <person name="Ma J."/>
        </authorList>
    </citation>
    <scope>NUCLEOTIDE SEQUENCE [LARGE SCALE GENOMIC DNA]</scope>
    <source>
        <strain evidence="3">TBRC 5781</strain>
    </source>
</reference>
<feature type="domain" description="IrrE N-terminal-like" evidence="1">
    <location>
        <begin position="74"/>
        <end position="185"/>
    </location>
</feature>
<accession>A0ABV8E482</accession>